<accession>A0A0G4KCF3</accession>
<feature type="compositionally biased region" description="Low complexity" evidence="1">
    <location>
        <begin position="127"/>
        <end position="138"/>
    </location>
</feature>
<reference evidence="2 3" key="1">
    <citation type="submission" date="2015-05" db="EMBL/GenBank/DDBJ databases">
        <authorList>
            <person name="Wang D.B."/>
            <person name="Wang M."/>
        </authorList>
    </citation>
    <scope>NUCLEOTIDE SEQUENCE [LARGE SCALE GENOMIC DNA]</scope>
    <source>
        <strain evidence="2">VL1</strain>
    </source>
</reference>
<feature type="region of interest" description="Disordered" evidence="1">
    <location>
        <begin position="1"/>
        <end position="21"/>
    </location>
</feature>
<feature type="compositionally biased region" description="Basic and acidic residues" evidence="1">
    <location>
        <begin position="75"/>
        <end position="84"/>
    </location>
</feature>
<feature type="compositionally biased region" description="Basic and acidic residues" evidence="1">
    <location>
        <begin position="111"/>
        <end position="123"/>
    </location>
</feature>
<feature type="compositionally biased region" description="Acidic residues" evidence="1">
    <location>
        <begin position="85"/>
        <end position="103"/>
    </location>
</feature>
<dbReference type="AlphaFoldDB" id="A0A0G4KCF3"/>
<evidence type="ECO:0000256" key="1">
    <source>
        <dbReference type="SAM" id="MobiDB-lite"/>
    </source>
</evidence>
<feature type="region of interest" description="Disordered" evidence="1">
    <location>
        <begin position="35"/>
        <end position="197"/>
    </location>
</feature>
<gene>
    <name evidence="2" type="ORF">BN1708_000207</name>
</gene>
<feature type="compositionally biased region" description="Basic and acidic residues" evidence="1">
    <location>
        <begin position="145"/>
        <end position="155"/>
    </location>
</feature>
<evidence type="ECO:0000313" key="2">
    <source>
        <dbReference type="EMBL" id="CRJ80289.1"/>
    </source>
</evidence>
<dbReference type="EMBL" id="CVQH01000001">
    <property type="protein sequence ID" value="CRJ80289.1"/>
    <property type="molecule type" value="Genomic_DNA"/>
</dbReference>
<dbReference type="Proteomes" id="UP000044602">
    <property type="component" value="Unassembled WGS sequence"/>
</dbReference>
<keyword evidence="3" id="KW-1185">Reference proteome</keyword>
<sequence>MTSPARRMSSNSRPSSLPPTSVVCDVRVLWASRSLGRRRRRDAATGPGTDLGVQVLGGPPVHGEAALDIVDEQGGDEHEGAAEHDDGDEEPAEVEDAVVDDGEQGGGAGGRVDRLGEGHEGRGRGARQGAGDPADDGVAGLGEGALDRVELEHGGGAEAADDDGGAVVAEGGHVVGHELDDGDAAEDADEGPEDEDKVAGVVGLGLAVAEEAGHGRRQVAPGGTGDKGVDEPINVKVPL</sequence>
<feature type="region of interest" description="Disordered" evidence="1">
    <location>
        <begin position="212"/>
        <end position="239"/>
    </location>
</feature>
<organism evidence="2 3">
    <name type="scientific">Verticillium longisporum</name>
    <name type="common">Verticillium dahliae var. longisporum</name>
    <dbReference type="NCBI Taxonomy" id="100787"/>
    <lineage>
        <taxon>Eukaryota</taxon>
        <taxon>Fungi</taxon>
        <taxon>Dikarya</taxon>
        <taxon>Ascomycota</taxon>
        <taxon>Pezizomycotina</taxon>
        <taxon>Sordariomycetes</taxon>
        <taxon>Hypocreomycetidae</taxon>
        <taxon>Glomerellales</taxon>
        <taxon>Plectosphaerellaceae</taxon>
        <taxon>Verticillium</taxon>
    </lineage>
</organism>
<proteinExistence type="predicted"/>
<feature type="compositionally biased region" description="Acidic residues" evidence="1">
    <location>
        <begin position="180"/>
        <end position="196"/>
    </location>
</feature>
<feature type="compositionally biased region" description="Polar residues" evidence="1">
    <location>
        <begin position="1"/>
        <end position="19"/>
    </location>
</feature>
<name>A0A0G4KCF3_VERLO</name>
<protein>
    <submittedName>
        <fullName evidence="2">Uncharacterized protein</fullName>
    </submittedName>
</protein>
<evidence type="ECO:0000313" key="3">
    <source>
        <dbReference type="Proteomes" id="UP000044602"/>
    </source>
</evidence>